<keyword evidence="11 17" id="KW-0408">Iron</keyword>
<evidence type="ECO:0000256" key="5">
    <source>
        <dbReference type="ARBA" id="ARBA00022505"/>
    </source>
</evidence>
<dbReference type="InterPro" id="IPR006058">
    <property type="entry name" value="2Fe2S_fd_BS"/>
</dbReference>
<sequence length="1252" mass="139793">MDRVKFKVNDITCVVGSEVSSTTTLLNYIRQTLELRGTKYMCLEGGCGACIVSVKTPEGHIQSVNSCLVSVLSCHNWEVTTIEGVGNRGKGYHILQKTLANKDGTQCGYCTPGWVMALYSLLKNKKLNMLQIEKSLASNNCRCTGYRPILDASKSFAVDAPSGEKLTIDIEDLDICKEKACSKESCDKFDWCLVNLKEERVHIKLKDDREWFKIQTTAEVFEILNKTGDDSYILVAGNTGKGVVPLTEYPRILIDISEISELKGYYFDQNLVIGSGTTLTELIDIFKIVSEKDEVFNYLNVLNEHLKEVAHIAVRNLGTIAGNLMIKHKKKDFPSDVFLILETVGAALTILQPSGNKKIIYLPSFLQENMRSKIIYNVVLPPLSKNNHIVTFKVMKRAQNSQAIINAGFCYKLDNMNRVVSSRIIYSGLRTGYSRACKTEMCLQGKNLFDNNTLQTAIQVLVKELIIEEMPYNSVEYRRRLAVGLFYKGLLSLCPPSILNSRYKSGAVKLHQSRGVSSGKQVYTTDSSVWPINEPINKVEGLIQCAGEAPYAEDLISLPNEVYAAFVLSTVGRGQIDQIDATEALNTKGVIAFYTAKDIPGANSFTNGVTETTTDEVLLSDGEINFYNQPIGIIVAESNVIAQRAAKLVNVKYSSSKIPIVDVKVAKTLTENVSLVKTINASKEGNDIVTVIRGNNTIYGQYHFCYENVVCVSWLTEEGISVRSSTQCSDSDQAAAARCLNIDQNRIDVDVRRCGGAFGLKITRGLQVSSACTLVTYKLNRPCRFILPLQTTMRIVGKRFPSSVDYEVGLNSEGVIQYMDYTIYEDNGYLVNETIVALTYDVYYNCYQQDRFNFKACNVVTDTASNTYCRSPGTLEAITATETILERISYELNIDPVTVRLSNLDPKFKNILCEMVDNLKKDASYNERKKQVEDYNSKNRWKKRGLRFIFMKWKSTPSYYSDVNVSVLRGDGTVIITHGGVEIGQGINTKAIQVCAYYFGISVDKIKVKTNNTTFNPNTMATIGSTTSQAICIGVQRACENLLEKLKPLRIELNNPKWESLIQEAFKRGIDLQSHGFVTTKDLRYFDVYGITLAEVEIDVLTGEWSILRVDLLEDVGRSVNPLVDIGQIEGAFVMGLGYFTTEELIYDKTGELLTDRTWSYKIPQALDIPIDFRVYFKPKPYNDDLVLGAKAVGEPATVMALSVPFAMREAIVSARNEAGIPSNEWFQIDGPYTTEKICVAAATDIKDFKFY</sequence>
<comment type="similarity">
    <text evidence="3">Belongs to the xanthine dehydrogenase family.</text>
</comment>
<evidence type="ECO:0000256" key="7">
    <source>
        <dbReference type="ARBA" id="ARBA00022714"/>
    </source>
</evidence>
<dbReference type="PANTHER" id="PTHR11908:SF132">
    <property type="entry name" value="ALDEHYDE OXIDASE 1-RELATED"/>
    <property type="match status" value="1"/>
</dbReference>
<evidence type="ECO:0000256" key="10">
    <source>
        <dbReference type="ARBA" id="ARBA00023002"/>
    </source>
</evidence>
<keyword evidence="6" id="KW-0285">Flavoprotein</keyword>
<dbReference type="GO" id="GO:0016491">
    <property type="term" value="F:oxidoreductase activity"/>
    <property type="evidence" value="ECO:0007669"/>
    <property type="project" value="UniProtKB-KW"/>
</dbReference>
<dbReference type="SUPFAM" id="SSF56176">
    <property type="entry name" value="FAD-binding/transporter-associated domain-like"/>
    <property type="match status" value="1"/>
</dbReference>
<dbReference type="EMBL" id="CALOZG010000018">
    <property type="protein sequence ID" value="CAH4031631.1"/>
    <property type="molecule type" value="Genomic_DNA"/>
</dbReference>
<dbReference type="InterPro" id="IPR016166">
    <property type="entry name" value="FAD-bd_PCMH"/>
</dbReference>
<feature type="domain" description="2Fe-2S ferredoxin-type" evidence="18">
    <location>
        <begin position="2"/>
        <end position="85"/>
    </location>
</feature>
<dbReference type="InterPro" id="IPR036318">
    <property type="entry name" value="FAD-bd_PCMH-like_sf"/>
</dbReference>
<feature type="binding site" evidence="17">
    <location>
        <position position="870"/>
    </location>
    <ligand>
        <name>Mo-molybdopterin</name>
        <dbReference type="ChEBI" id="CHEBI:71302"/>
    </ligand>
    <ligandPart>
        <name>Mo</name>
        <dbReference type="ChEBI" id="CHEBI:28685"/>
    </ligandPart>
</feature>
<dbReference type="FunFam" id="3.30.465.10:FF:000013">
    <property type="entry name" value="Aldehyde oxidase"/>
    <property type="match status" value="1"/>
</dbReference>
<feature type="binding site" evidence="17">
    <location>
        <position position="141"/>
    </location>
    <ligand>
        <name>[2Fe-2S] cluster</name>
        <dbReference type="ChEBI" id="CHEBI:190135"/>
        <label>2</label>
    </ligand>
</feature>
<keyword evidence="10" id="KW-0560">Oxidoreductase</keyword>
<evidence type="ECO:0000256" key="9">
    <source>
        <dbReference type="ARBA" id="ARBA00022827"/>
    </source>
</evidence>
<name>A0A9P0XEB4_PIEBR</name>
<dbReference type="Gene3D" id="3.30.365.10">
    <property type="entry name" value="Aldehyde oxidase/xanthine dehydrogenase, molybdopterin binding domain"/>
    <property type="match status" value="4"/>
</dbReference>
<comment type="cofactor">
    <cofactor evidence="17">
        <name>[2Fe-2S] cluster</name>
        <dbReference type="ChEBI" id="CHEBI:190135"/>
    </cofactor>
    <text evidence="17">Binds 2 [2Fe-2S] clusters.</text>
</comment>
<dbReference type="Pfam" id="PF20256">
    <property type="entry name" value="MoCoBD_2"/>
    <property type="match status" value="1"/>
</dbReference>
<evidence type="ECO:0000256" key="3">
    <source>
        <dbReference type="ARBA" id="ARBA00006849"/>
    </source>
</evidence>
<feature type="binding site" evidence="17">
    <location>
        <position position="42"/>
    </location>
    <ligand>
        <name>[2Fe-2S] cluster</name>
        <dbReference type="ChEBI" id="CHEBI:190135"/>
        <label>1</label>
    </ligand>
</feature>
<accession>A0A9P0XEB4</accession>
<dbReference type="PROSITE" id="PS51387">
    <property type="entry name" value="FAD_PCMH"/>
    <property type="match status" value="1"/>
</dbReference>
<dbReference type="PIRSF" id="PIRSF000127">
    <property type="entry name" value="Xanthine_DH"/>
    <property type="match status" value="1"/>
</dbReference>
<dbReference type="InterPro" id="IPR002888">
    <property type="entry name" value="2Fe-2S-bd"/>
</dbReference>
<comment type="cofactor">
    <cofactor evidence="14">
        <name>[2Fe-2S] cluster</name>
        <dbReference type="ChEBI" id="CHEBI:190135"/>
    </cofactor>
</comment>
<comment type="cofactor">
    <cofactor evidence="17">
        <name>Mo-molybdopterin</name>
        <dbReference type="ChEBI" id="CHEBI:71302"/>
    </cofactor>
    <text evidence="17">Binds 1 Mo-molybdopterin (Mo-MPT) cofactor per subunit.</text>
</comment>
<feature type="binding site" evidence="17">
    <location>
        <position position="67"/>
    </location>
    <ligand>
        <name>[2Fe-2S] cluster</name>
        <dbReference type="ChEBI" id="CHEBI:190135"/>
        <label>1</label>
    </ligand>
</feature>
<dbReference type="InterPro" id="IPR046867">
    <property type="entry name" value="AldOxase/xan_DH_MoCoBD2"/>
</dbReference>
<dbReference type="SMART" id="SM01092">
    <property type="entry name" value="CO_deh_flav_C"/>
    <property type="match status" value="1"/>
</dbReference>
<reference evidence="20" key="1">
    <citation type="submission" date="2022-05" db="EMBL/GenBank/DDBJ databases">
        <authorList>
            <person name="Okamura Y."/>
        </authorList>
    </citation>
    <scope>NUCLEOTIDE SEQUENCE</scope>
</reference>
<dbReference type="InterPro" id="IPR002346">
    <property type="entry name" value="Mopterin_DH_FAD-bd"/>
</dbReference>
<evidence type="ECO:0000259" key="19">
    <source>
        <dbReference type="PROSITE" id="PS51387"/>
    </source>
</evidence>
<keyword evidence="21" id="KW-1185">Reference proteome</keyword>
<proteinExistence type="inferred from homology"/>
<dbReference type="Pfam" id="PF03450">
    <property type="entry name" value="CO_deh_flav_C"/>
    <property type="match status" value="1"/>
</dbReference>
<dbReference type="Pfam" id="PF01799">
    <property type="entry name" value="Fer2_2"/>
    <property type="match status" value="1"/>
</dbReference>
<dbReference type="Proteomes" id="UP001152562">
    <property type="component" value="Unassembled WGS sequence"/>
</dbReference>
<dbReference type="AlphaFoldDB" id="A0A9P0XEB4"/>
<dbReference type="InterPro" id="IPR036683">
    <property type="entry name" value="CO_DH_flav_C_dom_sf"/>
</dbReference>
<evidence type="ECO:0000256" key="16">
    <source>
        <dbReference type="PIRSR" id="PIRSR000127-2"/>
    </source>
</evidence>
<feature type="binding site" evidence="17">
    <location>
        <position position="107"/>
    </location>
    <ligand>
        <name>[2Fe-2S] cluster</name>
        <dbReference type="ChEBI" id="CHEBI:190135"/>
        <label>2</label>
    </ligand>
</feature>
<dbReference type="SUPFAM" id="SSF55447">
    <property type="entry name" value="CO dehydrogenase flavoprotein C-terminal domain-like"/>
    <property type="match status" value="1"/>
</dbReference>
<dbReference type="GO" id="GO:0071949">
    <property type="term" value="F:FAD binding"/>
    <property type="evidence" value="ECO:0007669"/>
    <property type="project" value="InterPro"/>
</dbReference>
<evidence type="ECO:0000256" key="17">
    <source>
        <dbReference type="PIRSR" id="PIRSR000127-3"/>
    </source>
</evidence>
<keyword evidence="12 17" id="KW-0411">Iron-sulfur</keyword>
<evidence type="ECO:0000256" key="8">
    <source>
        <dbReference type="ARBA" id="ARBA00022723"/>
    </source>
</evidence>
<dbReference type="GO" id="GO:0005777">
    <property type="term" value="C:peroxisome"/>
    <property type="evidence" value="ECO:0007669"/>
    <property type="project" value="UniProtKB-SubCell"/>
</dbReference>
<dbReference type="GO" id="GO:0005506">
    <property type="term" value="F:iron ion binding"/>
    <property type="evidence" value="ECO:0007669"/>
    <property type="project" value="InterPro"/>
</dbReference>
<dbReference type="Gene3D" id="3.30.390.50">
    <property type="entry name" value="CO dehydrogenase flavoprotein, C-terminal domain"/>
    <property type="match status" value="1"/>
</dbReference>
<dbReference type="FunFam" id="3.90.1170.50:FF:000003">
    <property type="entry name" value="Aldehyde oxidase"/>
    <property type="match status" value="1"/>
</dbReference>
<dbReference type="Gene3D" id="3.10.20.30">
    <property type="match status" value="1"/>
</dbReference>
<dbReference type="SUPFAM" id="SSF54665">
    <property type="entry name" value="CO dehydrogenase molybdoprotein N-domain-like"/>
    <property type="match status" value="1"/>
</dbReference>
<dbReference type="PANTHER" id="PTHR11908">
    <property type="entry name" value="XANTHINE DEHYDROGENASE"/>
    <property type="match status" value="1"/>
</dbReference>
<dbReference type="InterPro" id="IPR036884">
    <property type="entry name" value="2Fe-2S-bd_dom_sf"/>
</dbReference>
<feature type="binding site" evidence="16">
    <location>
        <position position="393"/>
    </location>
    <ligand>
        <name>FAD</name>
        <dbReference type="ChEBI" id="CHEBI:57692"/>
    </ligand>
</feature>
<feature type="binding site" evidence="17">
    <location>
        <position position="47"/>
    </location>
    <ligand>
        <name>[2Fe-2S] cluster</name>
        <dbReference type="ChEBI" id="CHEBI:190135"/>
        <label>1</label>
    </ligand>
</feature>
<feature type="domain" description="FAD-binding PCMH-type" evidence="19">
    <location>
        <begin position="204"/>
        <end position="385"/>
    </location>
</feature>
<dbReference type="InterPro" id="IPR036856">
    <property type="entry name" value="Ald_Oxase/Xan_DH_a/b_sf"/>
</dbReference>
<feature type="binding site" evidence="16">
    <location>
        <position position="332"/>
    </location>
    <ligand>
        <name>FAD</name>
        <dbReference type="ChEBI" id="CHEBI:57692"/>
    </ligand>
</feature>
<feature type="binding site" evidence="17">
    <location>
        <position position="143"/>
    </location>
    <ligand>
        <name>[2Fe-2S] cluster</name>
        <dbReference type="ChEBI" id="CHEBI:190135"/>
        <label>2</label>
    </ligand>
</feature>
<evidence type="ECO:0000256" key="12">
    <source>
        <dbReference type="ARBA" id="ARBA00023014"/>
    </source>
</evidence>
<dbReference type="Gene3D" id="3.30.465.10">
    <property type="match status" value="1"/>
</dbReference>
<evidence type="ECO:0000256" key="15">
    <source>
        <dbReference type="PIRSR" id="PIRSR000127-1"/>
    </source>
</evidence>
<comment type="caution">
    <text evidence="20">The sequence shown here is derived from an EMBL/GenBank/DDBJ whole genome shotgun (WGS) entry which is preliminary data.</text>
</comment>
<evidence type="ECO:0000256" key="14">
    <source>
        <dbReference type="ARBA" id="ARBA00034078"/>
    </source>
</evidence>
<evidence type="ECO:0000259" key="18">
    <source>
        <dbReference type="PROSITE" id="PS51085"/>
    </source>
</evidence>
<dbReference type="Pfam" id="PF01315">
    <property type="entry name" value="Ald_Xan_dh_C"/>
    <property type="match status" value="1"/>
</dbReference>
<evidence type="ECO:0000256" key="2">
    <source>
        <dbReference type="ARBA" id="ARBA00004275"/>
    </source>
</evidence>
<dbReference type="Pfam" id="PF02738">
    <property type="entry name" value="MoCoBD_1"/>
    <property type="match status" value="1"/>
</dbReference>
<dbReference type="SMART" id="SM01008">
    <property type="entry name" value="Ald_Xan_dh_C"/>
    <property type="match status" value="1"/>
</dbReference>
<dbReference type="InterPro" id="IPR000674">
    <property type="entry name" value="Ald_Oxase/Xan_DH_a/b"/>
</dbReference>
<dbReference type="Gene3D" id="3.90.1170.50">
    <property type="entry name" value="Aldehyde oxidase/xanthine dehydrogenase, a/b hammerhead"/>
    <property type="match status" value="1"/>
</dbReference>
<comment type="cofactor">
    <cofactor evidence="1 16">
        <name>FAD</name>
        <dbReference type="ChEBI" id="CHEBI:57692"/>
    </cofactor>
</comment>
<feature type="binding site" evidence="17">
    <location>
        <position position="50"/>
    </location>
    <ligand>
        <name>[2Fe-2S] cluster</name>
        <dbReference type="ChEBI" id="CHEBI:190135"/>
        <label>1</label>
    </ligand>
</feature>
<keyword evidence="7 17" id="KW-0001">2Fe-2S</keyword>
<dbReference type="SUPFAM" id="SSF54292">
    <property type="entry name" value="2Fe-2S ferredoxin-like"/>
    <property type="match status" value="1"/>
</dbReference>
<dbReference type="InterPro" id="IPR001041">
    <property type="entry name" value="2Fe-2S_ferredoxin-type"/>
</dbReference>
<feature type="binding site" evidence="17">
    <location>
        <position position="758"/>
    </location>
    <ligand>
        <name>Mo-molybdopterin</name>
        <dbReference type="ChEBI" id="CHEBI:71302"/>
    </ligand>
    <ligandPart>
        <name>Mo</name>
        <dbReference type="ChEBI" id="CHEBI:28685"/>
    </ligandPart>
</feature>
<dbReference type="InterPro" id="IPR037165">
    <property type="entry name" value="AldOxase/xan_DH_Mopterin-bd_sf"/>
</dbReference>
<dbReference type="PROSITE" id="PS00197">
    <property type="entry name" value="2FE2S_FER_1"/>
    <property type="match status" value="1"/>
</dbReference>
<organism evidence="20 21">
    <name type="scientific">Pieris brassicae</name>
    <name type="common">White butterfly</name>
    <name type="synonym">Large white butterfly</name>
    <dbReference type="NCBI Taxonomy" id="7116"/>
    <lineage>
        <taxon>Eukaryota</taxon>
        <taxon>Metazoa</taxon>
        <taxon>Ecdysozoa</taxon>
        <taxon>Arthropoda</taxon>
        <taxon>Hexapoda</taxon>
        <taxon>Insecta</taxon>
        <taxon>Pterygota</taxon>
        <taxon>Neoptera</taxon>
        <taxon>Endopterygota</taxon>
        <taxon>Lepidoptera</taxon>
        <taxon>Glossata</taxon>
        <taxon>Ditrysia</taxon>
        <taxon>Papilionoidea</taxon>
        <taxon>Pieridae</taxon>
        <taxon>Pierinae</taxon>
        <taxon>Pieris</taxon>
    </lineage>
</organism>
<evidence type="ECO:0000313" key="21">
    <source>
        <dbReference type="Proteomes" id="UP001152562"/>
    </source>
</evidence>
<dbReference type="InterPro" id="IPR016208">
    <property type="entry name" value="Ald_Oxase/xanthine_DH-like"/>
</dbReference>
<evidence type="ECO:0000256" key="13">
    <source>
        <dbReference type="ARBA" id="ARBA00023140"/>
    </source>
</evidence>
<dbReference type="Gene3D" id="1.10.150.120">
    <property type="entry name" value="[2Fe-2S]-binding domain"/>
    <property type="match status" value="1"/>
</dbReference>
<feature type="binding site" evidence="17">
    <location>
        <position position="110"/>
    </location>
    <ligand>
        <name>[2Fe-2S] cluster</name>
        <dbReference type="ChEBI" id="CHEBI:190135"/>
        <label>2</label>
    </ligand>
</feature>
<keyword evidence="5 17" id="KW-0500">Molybdenum</keyword>
<keyword evidence="9 16" id="KW-0274">FAD</keyword>
<dbReference type="Pfam" id="PF00941">
    <property type="entry name" value="FAD_binding_5"/>
    <property type="match status" value="1"/>
</dbReference>
<dbReference type="GO" id="GO:0051537">
    <property type="term" value="F:2 iron, 2 sulfur cluster binding"/>
    <property type="evidence" value="ECO:0007669"/>
    <property type="project" value="UniProtKB-KW"/>
</dbReference>
<dbReference type="InterPro" id="IPR012675">
    <property type="entry name" value="Beta-grasp_dom_sf"/>
</dbReference>
<feature type="binding site" evidence="17">
    <location>
        <position position="1024"/>
    </location>
    <ligand>
        <name>Mo-molybdopterin</name>
        <dbReference type="ChEBI" id="CHEBI:71302"/>
    </ligand>
    <ligandPart>
        <name>Mo</name>
        <dbReference type="ChEBI" id="CHEBI:28685"/>
    </ligandPart>
</feature>
<evidence type="ECO:0000313" key="20">
    <source>
        <dbReference type="EMBL" id="CAH4031631.1"/>
    </source>
</evidence>
<evidence type="ECO:0000256" key="1">
    <source>
        <dbReference type="ARBA" id="ARBA00001974"/>
    </source>
</evidence>
<dbReference type="InterPro" id="IPR008274">
    <property type="entry name" value="AldOxase/xan_DH_MoCoBD1"/>
</dbReference>
<evidence type="ECO:0000256" key="6">
    <source>
        <dbReference type="ARBA" id="ARBA00022630"/>
    </source>
</evidence>
<dbReference type="FunFam" id="3.30.365.10:FF:000002">
    <property type="entry name" value="Xanthine dehydrogenase oxidase"/>
    <property type="match status" value="1"/>
</dbReference>
<protein>
    <recommendedName>
        <fullName evidence="22">FAD-binding PCMH-type domain-containing protein</fullName>
    </recommendedName>
</protein>
<evidence type="ECO:0008006" key="22">
    <source>
        <dbReference type="Google" id="ProtNLM"/>
    </source>
</evidence>
<dbReference type="InterPro" id="IPR016169">
    <property type="entry name" value="FAD-bd_PCMH_sub2"/>
</dbReference>
<feature type="active site" description="Proton acceptor" evidence="15">
    <location>
        <position position="1195"/>
    </location>
</feature>
<keyword evidence="13" id="KW-0576">Peroxisome</keyword>
<dbReference type="SUPFAM" id="SSF56003">
    <property type="entry name" value="Molybdenum cofactor-binding domain"/>
    <property type="match status" value="1"/>
</dbReference>
<keyword evidence="8 17" id="KW-0479">Metal-binding</keyword>
<dbReference type="PROSITE" id="PS51085">
    <property type="entry name" value="2FE2S_FER_2"/>
    <property type="match status" value="1"/>
</dbReference>
<dbReference type="InterPro" id="IPR036010">
    <property type="entry name" value="2Fe-2S_ferredoxin-like_sf"/>
</dbReference>
<comment type="subunit">
    <text evidence="4">Homodimer.</text>
</comment>
<feature type="binding site" evidence="17">
    <location>
        <position position="727"/>
    </location>
    <ligand>
        <name>Mo-molybdopterin</name>
        <dbReference type="ChEBI" id="CHEBI:71302"/>
    </ligand>
    <ligandPart>
        <name>Mo</name>
        <dbReference type="ChEBI" id="CHEBI:28685"/>
    </ligandPart>
</feature>
<comment type="subcellular location">
    <subcellularLocation>
        <location evidence="2">Peroxisome</location>
    </subcellularLocation>
</comment>
<gene>
    <name evidence="20" type="ORF">PIBRA_LOCUS8112</name>
</gene>
<evidence type="ECO:0000256" key="11">
    <source>
        <dbReference type="ARBA" id="ARBA00023004"/>
    </source>
</evidence>
<dbReference type="InterPro" id="IPR005107">
    <property type="entry name" value="CO_DH_flav_C"/>
</dbReference>
<evidence type="ECO:0000256" key="4">
    <source>
        <dbReference type="ARBA" id="ARBA00011738"/>
    </source>
</evidence>
<dbReference type="SUPFAM" id="SSF47741">
    <property type="entry name" value="CO dehydrogenase ISP C-domain like"/>
    <property type="match status" value="1"/>
</dbReference>